<keyword evidence="2" id="KW-1185">Reference proteome</keyword>
<dbReference type="EMBL" id="JANBUJ010000567">
    <property type="protein sequence ID" value="KAJ2771268.1"/>
    <property type="molecule type" value="Genomic_DNA"/>
</dbReference>
<name>A0ACC1K0U0_9FUNG</name>
<evidence type="ECO:0000313" key="1">
    <source>
        <dbReference type="EMBL" id="KAJ2771268.1"/>
    </source>
</evidence>
<organism evidence="1 2">
    <name type="scientific">Coemansia nantahalensis</name>
    <dbReference type="NCBI Taxonomy" id="2789366"/>
    <lineage>
        <taxon>Eukaryota</taxon>
        <taxon>Fungi</taxon>
        <taxon>Fungi incertae sedis</taxon>
        <taxon>Zoopagomycota</taxon>
        <taxon>Kickxellomycotina</taxon>
        <taxon>Kickxellomycetes</taxon>
        <taxon>Kickxellales</taxon>
        <taxon>Kickxellaceae</taxon>
        <taxon>Coemansia</taxon>
    </lineage>
</organism>
<evidence type="ECO:0000313" key="2">
    <source>
        <dbReference type="Proteomes" id="UP001140234"/>
    </source>
</evidence>
<reference evidence="1" key="1">
    <citation type="submission" date="2022-07" db="EMBL/GenBank/DDBJ databases">
        <title>Phylogenomic reconstructions and comparative analyses of Kickxellomycotina fungi.</title>
        <authorList>
            <person name="Reynolds N.K."/>
            <person name="Stajich J.E."/>
            <person name="Barry K."/>
            <person name="Grigoriev I.V."/>
            <person name="Crous P."/>
            <person name="Smith M.E."/>
        </authorList>
    </citation>
    <scope>NUCLEOTIDE SEQUENCE</scope>
    <source>
        <strain evidence="1">CBS 109366</strain>
    </source>
</reference>
<accession>A0ACC1K0U0</accession>
<sequence length="381" mass="40991">MQRSIAIPAPAGTAEKTLAGPPVQSTGHPVPRKRRRPPYSYTALIAHAILLSEQKQLTLREIYDSIDTLYPQICQGPDVGWQNTIRHNLSLNQCFKRIPRQLLPPSLSSKLRGKGSYWTVDVSLMDENTRKRLEEAVSATPAAAFVSASPQARVAPSPRQARQAKGPSSDPPHSSPAVSVPSGPFGYSPTGYVAPSPVLASGVRCVSPAGQSSTLYFQSAMHSPIANIASDATKQFARPAFQRYPVLQRYPAARHPYQLPVPMMLRTPQQHGGGHSPAHMGLVFGEMQQQYASAMPVPASPYMYGAAVSCSRSTARVAGRVPSSDSDGMSRGPASLASSFSLESRQPSPYLPSPSSPNDMAPVDLHDCHDSAKLKINHILN</sequence>
<proteinExistence type="predicted"/>
<comment type="caution">
    <text evidence="1">The sequence shown here is derived from an EMBL/GenBank/DDBJ whole genome shotgun (WGS) entry which is preliminary data.</text>
</comment>
<dbReference type="Proteomes" id="UP001140234">
    <property type="component" value="Unassembled WGS sequence"/>
</dbReference>
<protein>
    <submittedName>
        <fullName evidence="1">Uncharacterized protein</fullName>
    </submittedName>
</protein>
<gene>
    <name evidence="1" type="ORF">IWQ57_002293</name>
</gene>